<name>A0A5D2AU00_GOSDA</name>
<protein>
    <submittedName>
        <fullName evidence="1">Uncharacterized protein</fullName>
    </submittedName>
</protein>
<dbReference type="EMBL" id="CM017711">
    <property type="protein sequence ID" value="TYG46702.1"/>
    <property type="molecule type" value="Genomic_DNA"/>
</dbReference>
<evidence type="ECO:0000313" key="2">
    <source>
        <dbReference type="Proteomes" id="UP000323506"/>
    </source>
</evidence>
<sequence>MAVRLKVTPQWRCSKHIHNFLLLFCLSKFKRFHVYEYTENDLDCLVYNLGEYLNDNNMLDCHDGRRGAGLAASDRSIVYGVTSGARSQCRTGFHKYYWYLKSISYKYSYVSSP</sequence>
<dbReference type="AlphaFoldDB" id="A0A5D2AU00"/>
<gene>
    <name evidence="1" type="ORF">ES288_D11G277500v1</name>
</gene>
<dbReference type="Proteomes" id="UP000323506">
    <property type="component" value="Chromosome D11"/>
</dbReference>
<organism evidence="1 2">
    <name type="scientific">Gossypium darwinii</name>
    <name type="common">Darwin's cotton</name>
    <name type="synonym">Gossypium barbadense var. darwinii</name>
    <dbReference type="NCBI Taxonomy" id="34276"/>
    <lineage>
        <taxon>Eukaryota</taxon>
        <taxon>Viridiplantae</taxon>
        <taxon>Streptophyta</taxon>
        <taxon>Embryophyta</taxon>
        <taxon>Tracheophyta</taxon>
        <taxon>Spermatophyta</taxon>
        <taxon>Magnoliopsida</taxon>
        <taxon>eudicotyledons</taxon>
        <taxon>Gunneridae</taxon>
        <taxon>Pentapetalae</taxon>
        <taxon>rosids</taxon>
        <taxon>malvids</taxon>
        <taxon>Malvales</taxon>
        <taxon>Malvaceae</taxon>
        <taxon>Malvoideae</taxon>
        <taxon>Gossypium</taxon>
    </lineage>
</organism>
<reference evidence="1 2" key="1">
    <citation type="submission" date="2019-06" db="EMBL/GenBank/DDBJ databases">
        <title>WGS assembly of Gossypium darwinii.</title>
        <authorList>
            <person name="Chen Z.J."/>
            <person name="Sreedasyam A."/>
            <person name="Ando A."/>
            <person name="Song Q."/>
            <person name="De L."/>
            <person name="Hulse-Kemp A."/>
            <person name="Ding M."/>
            <person name="Ye W."/>
            <person name="Kirkbride R."/>
            <person name="Jenkins J."/>
            <person name="Plott C."/>
            <person name="Lovell J."/>
            <person name="Lin Y.-M."/>
            <person name="Vaughn R."/>
            <person name="Liu B."/>
            <person name="Li W."/>
            <person name="Simpson S."/>
            <person name="Scheffler B."/>
            <person name="Saski C."/>
            <person name="Grover C."/>
            <person name="Hu G."/>
            <person name="Conover J."/>
            <person name="Carlson J."/>
            <person name="Shu S."/>
            <person name="Boston L."/>
            <person name="Williams M."/>
            <person name="Peterson D."/>
            <person name="Mcgee K."/>
            <person name="Jones D."/>
            <person name="Wendel J."/>
            <person name="Stelly D."/>
            <person name="Grimwood J."/>
            <person name="Schmutz J."/>
        </authorList>
    </citation>
    <scope>NUCLEOTIDE SEQUENCE [LARGE SCALE GENOMIC DNA]</scope>
    <source>
        <strain evidence="1">1808015.09</strain>
    </source>
</reference>
<evidence type="ECO:0000313" key="1">
    <source>
        <dbReference type="EMBL" id="TYG46702.1"/>
    </source>
</evidence>
<keyword evidence="2" id="KW-1185">Reference proteome</keyword>
<accession>A0A5D2AU00</accession>
<proteinExistence type="predicted"/>